<dbReference type="KEGG" id="txi:TH3_21268"/>
<feature type="region of interest" description="Disordered" evidence="1">
    <location>
        <begin position="204"/>
        <end position="229"/>
    </location>
</feature>
<dbReference type="Proteomes" id="UP000007127">
    <property type="component" value="Plasmid"/>
</dbReference>
<evidence type="ECO:0000313" key="3">
    <source>
        <dbReference type="Proteomes" id="UP000007127"/>
    </source>
</evidence>
<protein>
    <submittedName>
        <fullName evidence="2">Uncharacterized protein</fullName>
    </submittedName>
</protein>
<dbReference type="AlphaFoldDB" id="A0AB72UJ60"/>
<reference evidence="2 3" key="1">
    <citation type="journal article" date="2012" name="J. Bacteriol.">
        <title>Genome sequence of Thalassospira xiamenensis type strain M-5.</title>
        <authorList>
            <person name="Lai Q."/>
            <person name="Shao Z."/>
        </authorList>
    </citation>
    <scope>NUCLEOTIDE SEQUENCE [LARGE SCALE GENOMIC DNA]</scope>
    <source>
        <strain evidence="2 3">M-5</strain>
    </source>
</reference>
<evidence type="ECO:0000313" key="2">
    <source>
        <dbReference type="EMBL" id="AJD54326.1"/>
    </source>
</evidence>
<geneLocation type="plasmid" evidence="3"/>
<dbReference type="EMBL" id="CP004389">
    <property type="protein sequence ID" value="AJD54326.1"/>
    <property type="molecule type" value="Genomic_DNA"/>
</dbReference>
<accession>A0AB72UJ60</accession>
<evidence type="ECO:0000256" key="1">
    <source>
        <dbReference type="SAM" id="MobiDB-lite"/>
    </source>
</evidence>
<sequence length="229" mass="25223">MYEAEMNSINTPDNRHELTLDIFADPGNSWIQLSSDDVDLIAERLGVASAIVLLDVCEGEAHHPFDARMRPGKVYFDEISGQYARVAKICHDAGFSIDYRTIEHPVSPVRNFLPFEVDGFIAGLGDRLIEVEGHPTPFQIRGVSEVVEAEVISASGKPVMQPVSGYALEVVYRDRPAIISCENQGHLVNLIPLHPDLSPTQQAVNHLQSEAASPREQRDSPETGPSMEP</sequence>
<keyword evidence="2" id="KW-0614">Plasmid</keyword>
<gene>
    <name evidence="2" type="ORF">TH3_21268</name>
</gene>
<name>A0AB72UJ60_9PROT</name>
<proteinExistence type="predicted"/>
<organism evidence="2 3">
    <name type="scientific">Thalassospira xiamenensis M-5 = DSM 17429</name>
    <dbReference type="NCBI Taxonomy" id="1123366"/>
    <lineage>
        <taxon>Bacteria</taxon>
        <taxon>Pseudomonadati</taxon>
        <taxon>Pseudomonadota</taxon>
        <taxon>Alphaproteobacteria</taxon>
        <taxon>Rhodospirillales</taxon>
        <taxon>Thalassospiraceae</taxon>
        <taxon>Thalassospira</taxon>
    </lineage>
</organism>